<comment type="caution">
    <text evidence="8">The sequence shown here is derived from an EMBL/GenBank/DDBJ whole genome shotgun (WGS) entry which is preliminary data.</text>
</comment>
<dbReference type="SUPFAM" id="SSF52343">
    <property type="entry name" value="Ferredoxin reductase-like, C-terminal NADP-linked domain"/>
    <property type="match status" value="1"/>
</dbReference>
<evidence type="ECO:0000259" key="7">
    <source>
        <dbReference type="PROSITE" id="PS51384"/>
    </source>
</evidence>
<dbReference type="InterPro" id="IPR013112">
    <property type="entry name" value="FAD-bd_8"/>
</dbReference>
<dbReference type="PANTHER" id="PTHR11972:SF193">
    <property type="entry name" value="FAD-BINDING FR-TYPE DOMAIN-CONTAINING PROTEIN"/>
    <property type="match status" value="1"/>
</dbReference>
<dbReference type="EMBL" id="VJMJ01000313">
    <property type="protein sequence ID" value="KAF0723191.1"/>
    <property type="molecule type" value="Genomic_DNA"/>
</dbReference>
<evidence type="ECO:0000256" key="2">
    <source>
        <dbReference type="ARBA" id="ARBA00022692"/>
    </source>
</evidence>
<evidence type="ECO:0000313" key="9">
    <source>
        <dbReference type="Proteomes" id="UP000481153"/>
    </source>
</evidence>
<dbReference type="Gene3D" id="2.40.30.10">
    <property type="entry name" value="Translation factors"/>
    <property type="match status" value="1"/>
</dbReference>
<dbReference type="InterPro" id="IPR017927">
    <property type="entry name" value="FAD-bd_FR_type"/>
</dbReference>
<evidence type="ECO:0000256" key="5">
    <source>
        <dbReference type="ARBA" id="ARBA00023136"/>
    </source>
</evidence>
<feature type="transmembrane region" description="Helical" evidence="6">
    <location>
        <begin position="300"/>
        <end position="330"/>
    </location>
</feature>
<feature type="transmembrane region" description="Helical" evidence="6">
    <location>
        <begin position="96"/>
        <end position="116"/>
    </location>
</feature>
<feature type="transmembrane region" description="Helical" evidence="6">
    <location>
        <begin position="265"/>
        <end position="288"/>
    </location>
</feature>
<feature type="domain" description="FAD-binding FR-type" evidence="7">
    <location>
        <begin position="338"/>
        <end position="448"/>
    </location>
</feature>
<evidence type="ECO:0000256" key="4">
    <source>
        <dbReference type="ARBA" id="ARBA00023002"/>
    </source>
</evidence>
<evidence type="ECO:0000256" key="6">
    <source>
        <dbReference type="SAM" id="Phobius"/>
    </source>
</evidence>
<keyword evidence="5 6" id="KW-0472">Membrane</keyword>
<dbReference type="InterPro" id="IPR013121">
    <property type="entry name" value="Fe_red_NAD-bd_6"/>
</dbReference>
<dbReference type="GO" id="GO:0005886">
    <property type="term" value="C:plasma membrane"/>
    <property type="evidence" value="ECO:0007669"/>
    <property type="project" value="TreeGrafter"/>
</dbReference>
<dbReference type="SUPFAM" id="SSF63380">
    <property type="entry name" value="Riboflavin synthase domain-like"/>
    <property type="match status" value="1"/>
</dbReference>
<dbReference type="InterPro" id="IPR039261">
    <property type="entry name" value="FNR_nucleotide-bd"/>
</dbReference>
<feature type="transmembrane region" description="Helical" evidence="6">
    <location>
        <begin position="583"/>
        <end position="604"/>
    </location>
</feature>
<evidence type="ECO:0000256" key="3">
    <source>
        <dbReference type="ARBA" id="ARBA00022989"/>
    </source>
</evidence>
<comment type="subcellular location">
    <subcellularLocation>
        <location evidence="1">Membrane</location>
        <topology evidence="1">Multi-pass membrane protein</topology>
    </subcellularLocation>
</comment>
<feature type="transmembrane region" description="Helical" evidence="6">
    <location>
        <begin position="136"/>
        <end position="160"/>
    </location>
</feature>
<feature type="transmembrane region" description="Helical" evidence="6">
    <location>
        <begin position="446"/>
        <end position="463"/>
    </location>
</feature>
<feature type="transmembrane region" description="Helical" evidence="6">
    <location>
        <begin position="554"/>
        <end position="571"/>
    </location>
</feature>
<dbReference type="SFLD" id="SFLDS00052">
    <property type="entry name" value="Ferric_Reductase_Domain"/>
    <property type="match status" value="1"/>
</dbReference>
<accession>A0A6G0W7S1</accession>
<proteinExistence type="predicted"/>
<dbReference type="AlphaFoldDB" id="A0A6G0W7S1"/>
<sequence length="702" mass="79393">MQSSRKGYALSSLKSTKSLNGLVSEAQFHAESPNKPIYQAFHWIVGALMAFVVIAPIGYHVQFIYRNDLAVQWGPWFNVNPKNTARNAPGKEMLPVAYFFFCGALPIFVAAVAYNLVKSRYRGPTFNWLHIKPLMLWRLVSIGEIIFLTILLAGNVVVFYQAILLQISFKKPMLTCAANAVAFSGLYNMVFLALPATRHSFWMEWLSIPWGRAVKYHRWLGFVTITSFLAHFVFYFVLFAQKNILAAALLPCFSCNLATDGKSAWVNVFGELSLLCMLIMGLTSVSFIRRRYYSTFKAVHFLFIPAMIFAVMHFNEILIWVYASMVLYIVNRMYSGSTTMNPVAIHQAVALADHVTQLTVKCSTTYLPGDVVYVKVPAVSKIQWHPFSIASTPLHTPGLLTVYIKALGTWTTDLYDYVKVCNSANVDPIVYFDTGYTPPPPMSSKYNSVIFVGGGIGVTPLMGQLMHLMHARPNQDIYLIWHVKHLEMAMQFQGWLKEVEDLAENYTGTMHLHIHVTQKHKGLTMPEDPKDGFELPQSTVKPRPYAHISTMRKVLMLFFAFFCSGTLWVYVRYGQKFITLDPAYWPLQYFMEFVSVVVGAYLAYGIGISHPYEGSYAFADDERPQTNSHAMPRDVFVEHYGVKFERADWDQVFQNIAAEKLIGSTPKSIGVYISGPKALGASVARAAACYSLFDLHEEEFDM</sequence>
<dbReference type="VEuPathDB" id="FungiDB:AeMF1_004113"/>
<gene>
    <name evidence="8" type="ORF">Ae201684_017810</name>
</gene>
<evidence type="ECO:0000313" key="8">
    <source>
        <dbReference type="EMBL" id="KAF0723191.1"/>
    </source>
</evidence>
<feature type="transmembrane region" description="Helical" evidence="6">
    <location>
        <begin position="172"/>
        <end position="196"/>
    </location>
</feature>
<dbReference type="Pfam" id="PF08022">
    <property type="entry name" value="FAD_binding_8"/>
    <property type="match status" value="1"/>
</dbReference>
<feature type="transmembrane region" description="Helical" evidence="6">
    <location>
        <begin position="216"/>
        <end position="237"/>
    </location>
</feature>
<reference evidence="8 9" key="1">
    <citation type="submission" date="2019-07" db="EMBL/GenBank/DDBJ databases">
        <title>Genomics analysis of Aphanomyces spp. identifies a new class of oomycete effector associated with host adaptation.</title>
        <authorList>
            <person name="Gaulin E."/>
        </authorList>
    </citation>
    <scope>NUCLEOTIDE SEQUENCE [LARGE SCALE GENOMIC DNA]</scope>
    <source>
        <strain evidence="8 9">ATCC 201684</strain>
    </source>
</reference>
<dbReference type="Proteomes" id="UP000481153">
    <property type="component" value="Unassembled WGS sequence"/>
</dbReference>
<keyword evidence="2 6" id="KW-0812">Transmembrane</keyword>
<protein>
    <recommendedName>
        <fullName evidence="7">FAD-binding FR-type domain-containing protein</fullName>
    </recommendedName>
</protein>
<organism evidence="8 9">
    <name type="scientific">Aphanomyces euteiches</name>
    <dbReference type="NCBI Taxonomy" id="100861"/>
    <lineage>
        <taxon>Eukaryota</taxon>
        <taxon>Sar</taxon>
        <taxon>Stramenopiles</taxon>
        <taxon>Oomycota</taxon>
        <taxon>Saprolegniomycetes</taxon>
        <taxon>Saprolegniales</taxon>
        <taxon>Verrucalvaceae</taxon>
        <taxon>Aphanomyces</taxon>
    </lineage>
</organism>
<keyword evidence="4" id="KW-0560">Oxidoreductase</keyword>
<feature type="transmembrane region" description="Helical" evidence="6">
    <location>
        <begin position="40"/>
        <end position="59"/>
    </location>
</feature>
<keyword evidence="9" id="KW-1185">Reference proteome</keyword>
<dbReference type="SFLD" id="SFLDG01168">
    <property type="entry name" value="Ferric_reductase_subgroup_(FRE"/>
    <property type="match status" value="1"/>
</dbReference>
<dbReference type="InterPro" id="IPR013130">
    <property type="entry name" value="Fe3_Rdtase_TM_dom"/>
</dbReference>
<dbReference type="GO" id="GO:0016491">
    <property type="term" value="F:oxidoreductase activity"/>
    <property type="evidence" value="ECO:0007669"/>
    <property type="project" value="UniProtKB-KW"/>
</dbReference>
<name>A0A6G0W7S1_9STRA</name>
<evidence type="ECO:0000256" key="1">
    <source>
        <dbReference type="ARBA" id="ARBA00004141"/>
    </source>
</evidence>
<dbReference type="Pfam" id="PF01794">
    <property type="entry name" value="Ferric_reduct"/>
    <property type="match status" value="1"/>
</dbReference>
<dbReference type="CDD" id="cd06186">
    <property type="entry name" value="NOX_Duox_like_FAD_NADP"/>
    <property type="match status" value="1"/>
</dbReference>
<keyword evidence="3 6" id="KW-1133">Transmembrane helix</keyword>
<dbReference type="Gene3D" id="3.40.50.80">
    <property type="entry name" value="Nucleotide-binding domain of ferredoxin-NADP reductase (FNR) module"/>
    <property type="match status" value="2"/>
</dbReference>
<dbReference type="InterPro" id="IPR017938">
    <property type="entry name" value="Riboflavin_synthase-like_b-brl"/>
</dbReference>
<dbReference type="PANTHER" id="PTHR11972">
    <property type="entry name" value="NADPH OXIDASE"/>
    <property type="match status" value="1"/>
</dbReference>
<dbReference type="Pfam" id="PF08030">
    <property type="entry name" value="NAD_binding_6"/>
    <property type="match status" value="1"/>
</dbReference>
<dbReference type="PROSITE" id="PS51384">
    <property type="entry name" value="FAD_FR"/>
    <property type="match status" value="1"/>
</dbReference>
<dbReference type="InterPro" id="IPR050369">
    <property type="entry name" value="RBOH/FRE"/>
</dbReference>